<dbReference type="AlphaFoldDB" id="A0A0L0NU34"/>
<keyword evidence="2" id="KW-0175">Coiled coil</keyword>
<dbReference type="GO" id="GO:1903373">
    <property type="term" value="P:positive regulation of endoplasmic reticulum tubular network organization"/>
    <property type="evidence" value="ECO:0007669"/>
    <property type="project" value="UniProtKB-UniRule"/>
</dbReference>
<evidence type="ECO:0000259" key="3">
    <source>
        <dbReference type="Pfam" id="PF10058"/>
    </source>
</evidence>
<proteinExistence type="inferred from homology"/>
<comment type="domain">
    <text evidence="1">The C4-type zinc finger motif is necessary both for its ER three-way tubular junction localization and formation.</text>
</comment>
<keyword evidence="1" id="KW-1133">Transmembrane helix</keyword>
<gene>
    <name evidence="4" type="ORF">QG37_05915</name>
</gene>
<organism evidence="4 5">
    <name type="scientific">Candidozyma auris</name>
    <name type="common">Yeast</name>
    <name type="synonym">Candida auris</name>
    <dbReference type="NCBI Taxonomy" id="498019"/>
    <lineage>
        <taxon>Eukaryota</taxon>
        <taxon>Fungi</taxon>
        <taxon>Dikarya</taxon>
        <taxon>Ascomycota</taxon>
        <taxon>Saccharomycotina</taxon>
        <taxon>Pichiomycetes</taxon>
        <taxon>Metschnikowiaceae</taxon>
        <taxon>Candidozyma</taxon>
    </lineage>
</organism>
<feature type="domain" description="Lunapark zinc ribbon" evidence="3">
    <location>
        <begin position="203"/>
        <end position="259"/>
    </location>
</feature>
<keyword evidence="1" id="KW-0812">Transmembrane</keyword>
<feature type="transmembrane region" description="Helical" evidence="1">
    <location>
        <begin position="48"/>
        <end position="65"/>
    </location>
</feature>
<accession>A0A0L0NU34</accession>
<keyword evidence="1" id="KW-0472">Membrane</keyword>
<dbReference type="InterPro" id="IPR019273">
    <property type="entry name" value="Lunapark_Znf"/>
</dbReference>
<evidence type="ECO:0000256" key="1">
    <source>
        <dbReference type="RuleBase" id="RU367073"/>
    </source>
</evidence>
<name>A0A0L0NU34_CANAR</name>
<dbReference type="InterPro" id="IPR040115">
    <property type="entry name" value="Lnp"/>
</dbReference>
<evidence type="ECO:0000256" key="2">
    <source>
        <dbReference type="SAM" id="Coils"/>
    </source>
</evidence>
<dbReference type="Proteomes" id="UP000037122">
    <property type="component" value="Unassembled WGS sequence"/>
</dbReference>
<reference evidence="5" key="1">
    <citation type="journal article" date="2015" name="BMC Genomics">
        <title>Draft genome of a commonly misdiagnosed multidrug resistant pathogen Candida auris.</title>
        <authorList>
            <person name="Chatterjee S."/>
            <person name="Alampalli S.V."/>
            <person name="Nageshan R.K."/>
            <person name="Chettiar S.T."/>
            <person name="Joshi S."/>
            <person name="Tatu U.S."/>
        </authorList>
    </citation>
    <scope>NUCLEOTIDE SEQUENCE [LARGE SCALE GENOMIC DNA]</scope>
    <source>
        <strain evidence="5">6684</strain>
    </source>
</reference>
<dbReference type="Pfam" id="PF10058">
    <property type="entry name" value="Zn_ribbon_10"/>
    <property type="match status" value="1"/>
</dbReference>
<dbReference type="GO" id="GO:0071788">
    <property type="term" value="P:endoplasmic reticulum tubular network maintenance"/>
    <property type="evidence" value="ECO:0007669"/>
    <property type="project" value="UniProtKB-UniRule"/>
</dbReference>
<keyword evidence="1" id="KW-0479">Metal-binding</keyword>
<comment type="subcellular location">
    <subcellularLocation>
        <location evidence="1">Endoplasmic reticulum membrane</location>
        <topology evidence="1">Multi-pass membrane protein</topology>
    </subcellularLocation>
</comment>
<feature type="transmembrane region" description="Helical" evidence="1">
    <location>
        <begin position="92"/>
        <end position="111"/>
    </location>
</feature>
<comment type="similarity">
    <text evidence="1">Belongs to the lunapark family.</text>
</comment>
<evidence type="ECO:0000313" key="4">
    <source>
        <dbReference type="EMBL" id="KND97523.1"/>
    </source>
</evidence>
<dbReference type="VEuPathDB" id="FungiDB:QG37_05915"/>
<keyword evidence="1" id="KW-0862">Zinc</keyword>
<dbReference type="PANTHER" id="PTHR22166:SF12">
    <property type="entry name" value="ENDOPLASMIC RETICULUM JUNCTION FORMATION PROTEIN LUNAPARK"/>
    <property type="match status" value="1"/>
</dbReference>
<feature type="coiled-coil region" evidence="2">
    <location>
        <begin position="14"/>
        <end position="41"/>
    </location>
</feature>
<comment type="caution">
    <text evidence="4">The sequence shown here is derived from an EMBL/GenBank/DDBJ whole genome shotgun (WGS) entry which is preliminary data.</text>
</comment>
<comment type="function">
    <text evidence="1">Plays a role in determining ER morphology.</text>
</comment>
<sequence length="293" mass="33622">MGLFRFFGHRDLDVDTIEKELKTLSDKHQIIQDKIAELKKVKISITRFIFLFVAVSHILWILYLVKIHENKQVSQGSLMNFMSNLDRSKTTYLFAVPFGAYITVFILNYLVDTWIRSHQISLRRLQQKRSSIIKDLKDKTNYDATDGLLRKYERPTTIDDGKRSTEIMLKPLSIITQTTSASKQKPTSIESRTRIPQDNQKTFQDRILDLIIGSDHNESVESRYALICEKCFVHNGLAPPGCSDPATVKFICRRCGFLNGSQHAKDKLDEELAFSDHHIDAKVDEAASLKISN</sequence>
<dbReference type="GO" id="GO:0008270">
    <property type="term" value="F:zinc ion binding"/>
    <property type="evidence" value="ECO:0007669"/>
    <property type="project" value="UniProtKB-KW"/>
</dbReference>
<keyword evidence="1" id="KW-0863">Zinc-finger</keyword>
<evidence type="ECO:0000313" key="5">
    <source>
        <dbReference type="Proteomes" id="UP000037122"/>
    </source>
</evidence>
<dbReference type="EMBL" id="LGST01000041">
    <property type="protein sequence ID" value="KND97523.1"/>
    <property type="molecule type" value="Genomic_DNA"/>
</dbReference>
<dbReference type="PANTHER" id="PTHR22166">
    <property type="entry name" value="ENDOPLASMIC RETICULUM JUNCTION FORMATION PROTEIN LUNAPARK"/>
    <property type="match status" value="1"/>
</dbReference>
<protein>
    <recommendedName>
        <fullName evidence="1">Endoplasmic reticulum junction formation protein lunapark</fullName>
    </recommendedName>
</protein>
<keyword evidence="1" id="KW-0256">Endoplasmic reticulum</keyword>
<dbReference type="GO" id="GO:0098826">
    <property type="term" value="C:endoplasmic reticulum tubular network membrane"/>
    <property type="evidence" value="ECO:0007669"/>
    <property type="project" value="UniProtKB-UniRule"/>
</dbReference>